<comment type="caution">
    <text evidence="2">The sequence shown here is derived from an EMBL/GenBank/DDBJ whole genome shotgun (WGS) entry which is preliminary data.</text>
</comment>
<feature type="domain" description="SpoVT-AbrB" evidence="1">
    <location>
        <begin position="4"/>
        <end position="49"/>
    </location>
</feature>
<dbReference type="GO" id="GO:0003677">
    <property type="term" value="F:DNA binding"/>
    <property type="evidence" value="ECO:0007669"/>
    <property type="project" value="InterPro"/>
</dbReference>
<dbReference type="Proteomes" id="UP000298324">
    <property type="component" value="Unassembled WGS sequence"/>
</dbReference>
<sequence>MPVITVSTRGQIIIPSEIRKKYNIKQGDRLELQEVDGKLILVRAQGKPFVGLYGALKDKKSLTRSLQEEHAKEIEKERK</sequence>
<proteinExistence type="predicted"/>
<gene>
    <name evidence="2" type="ORF">Psch_01243</name>
</gene>
<dbReference type="Pfam" id="PF04014">
    <property type="entry name" value="MazE_antitoxin"/>
    <property type="match status" value="1"/>
</dbReference>
<dbReference type="RefSeq" id="WP_190239522.1">
    <property type="nucleotide sequence ID" value="NZ_QFGA01000001.1"/>
</dbReference>
<evidence type="ECO:0000313" key="2">
    <source>
        <dbReference type="EMBL" id="TEB07688.1"/>
    </source>
</evidence>
<dbReference type="InterPro" id="IPR037914">
    <property type="entry name" value="SpoVT-AbrB_sf"/>
</dbReference>
<organism evidence="2 3">
    <name type="scientific">Pelotomaculum schinkii</name>
    <dbReference type="NCBI Taxonomy" id="78350"/>
    <lineage>
        <taxon>Bacteria</taxon>
        <taxon>Bacillati</taxon>
        <taxon>Bacillota</taxon>
        <taxon>Clostridia</taxon>
        <taxon>Eubacteriales</taxon>
        <taxon>Desulfotomaculaceae</taxon>
        <taxon>Pelotomaculum</taxon>
    </lineage>
</organism>
<dbReference type="SMART" id="SM00966">
    <property type="entry name" value="SpoVT_AbrB"/>
    <property type="match status" value="1"/>
</dbReference>
<dbReference type="AlphaFoldDB" id="A0A4Y7RFB1"/>
<protein>
    <submittedName>
        <fullName evidence="2">SpoVT / AbrB like domain protein</fullName>
    </submittedName>
</protein>
<evidence type="ECO:0000259" key="1">
    <source>
        <dbReference type="SMART" id="SM00966"/>
    </source>
</evidence>
<dbReference type="Gene3D" id="2.10.260.10">
    <property type="match status" value="1"/>
</dbReference>
<dbReference type="InterPro" id="IPR007159">
    <property type="entry name" value="SpoVT-AbrB_dom"/>
</dbReference>
<dbReference type="NCBIfam" id="TIGR01439">
    <property type="entry name" value="lp_hng_hel_AbrB"/>
    <property type="match status" value="1"/>
</dbReference>
<dbReference type="PANTHER" id="PTHR34860:SF6">
    <property type="entry name" value="REPRESSOR-LIKE PROTEIN SSO7C3"/>
    <property type="match status" value="1"/>
</dbReference>
<dbReference type="InterPro" id="IPR052975">
    <property type="entry name" value="Repressor-like_regulatory"/>
</dbReference>
<accession>A0A4Y7RFB1</accession>
<keyword evidence="3" id="KW-1185">Reference proteome</keyword>
<evidence type="ECO:0000313" key="3">
    <source>
        <dbReference type="Proteomes" id="UP000298324"/>
    </source>
</evidence>
<reference evidence="2 3" key="1">
    <citation type="journal article" date="2018" name="Environ. Microbiol.">
        <title>Novel energy conservation strategies and behaviour of Pelotomaculum schinkii driving syntrophic propionate catabolism.</title>
        <authorList>
            <person name="Hidalgo-Ahumada C.A.P."/>
            <person name="Nobu M.K."/>
            <person name="Narihiro T."/>
            <person name="Tamaki H."/>
            <person name="Liu W.T."/>
            <person name="Kamagata Y."/>
            <person name="Stams A.J.M."/>
            <person name="Imachi H."/>
            <person name="Sousa D.Z."/>
        </authorList>
    </citation>
    <scope>NUCLEOTIDE SEQUENCE [LARGE SCALE GENOMIC DNA]</scope>
    <source>
        <strain evidence="2 3">HH</strain>
    </source>
</reference>
<name>A0A4Y7RFB1_9FIRM</name>
<dbReference type="EMBL" id="QFGA01000001">
    <property type="protein sequence ID" value="TEB07688.1"/>
    <property type="molecule type" value="Genomic_DNA"/>
</dbReference>
<dbReference type="SUPFAM" id="SSF89447">
    <property type="entry name" value="AbrB/MazE/MraZ-like"/>
    <property type="match status" value="1"/>
</dbReference>
<dbReference type="PANTHER" id="PTHR34860">
    <property type="entry name" value="REPRESSOR-LIKE PROTEIN SSO7C3"/>
    <property type="match status" value="1"/>
</dbReference>